<evidence type="ECO:0000256" key="6">
    <source>
        <dbReference type="SAM" id="SignalP"/>
    </source>
</evidence>
<comment type="subcellular location">
    <subcellularLocation>
        <location evidence="1">Periplasm</location>
    </subcellularLocation>
</comment>
<dbReference type="NCBIfam" id="TIGR00787">
    <property type="entry name" value="dctP"/>
    <property type="match status" value="1"/>
</dbReference>
<dbReference type="STRING" id="999627.SAMN05216236_10345"/>
<dbReference type="InterPro" id="IPR038404">
    <property type="entry name" value="TRAP_DctP_sf"/>
</dbReference>
<evidence type="ECO:0000256" key="4">
    <source>
        <dbReference type="ARBA" id="ARBA00022729"/>
    </source>
</evidence>
<feature type="signal peptide" evidence="6">
    <location>
        <begin position="1"/>
        <end position="21"/>
    </location>
</feature>
<dbReference type="PANTHER" id="PTHR33376">
    <property type="match status" value="1"/>
</dbReference>
<gene>
    <name evidence="7" type="ORF">SAMN05216236_10345</name>
</gene>
<dbReference type="InterPro" id="IPR018389">
    <property type="entry name" value="DctP_fam"/>
</dbReference>
<dbReference type="NCBIfam" id="NF037995">
    <property type="entry name" value="TRAP_S1"/>
    <property type="match status" value="1"/>
</dbReference>
<dbReference type="InterPro" id="IPR004682">
    <property type="entry name" value="TRAP_DctP"/>
</dbReference>
<protein>
    <submittedName>
        <fullName evidence="7">Tripartite ATP-independent transporter solute receptor, DctP family</fullName>
    </submittedName>
</protein>
<proteinExistence type="inferred from homology"/>
<dbReference type="OrthoDB" id="8673861at2"/>
<sequence length="327" mass="35876">MKRNFLLAAGLSVAMAVSAQAATTIRIGHATPESSPIHQALLYFQEQIAERSGGAIEVELYPGGQLGSVKEMTELVQSGNITMTTGASVHLSAAVDQLAILDQFLLFDNEEQARDLLDGEAGQAISAAMEERGLKNMGFMELGFRSFTNSRAPLDSYEAFEGLRMRSADNPIAIKAWRSVGAVPVPLAWGEIYSSLQQGLIDGQESALNSMVIERFFEVQDYVSLTGHIYWPELWMANLDWYQGLSDEERALIAEVARETVLKQRDLTAMANAATLDELKEAGLQVNELPVEDKQRLGDTMNTAIEADIRAKVGDDFYDTFMNAIGK</sequence>
<keyword evidence="5" id="KW-0574">Periplasm</keyword>
<feature type="chain" id="PRO_5010329612" evidence="6">
    <location>
        <begin position="22"/>
        <end position="327"/>
    </location>
</feature>
<dbReference type="CDD" id="cd13603">
    <property type="entry name" value="PBP2_TRAP_Siap_TeaA_like"/>
    <property type="match status" value="1"/>
</dbReference>
<accession>A0A1I6YUP5</accession>
<dbReference type="Pfam" id="PF03480">
    <property type="entry name" value="DctP"/>
    <property type="match status" value="1"/>
</dbReference>
<keyword evidence="7" id="KW-0675">Receptor</keyword>
<dbReference type="Gene3D" id="3.40.190.170">
    <property type="entry name" value="Bacterial extracellular solute-binding protein, family 7"/>
    <property type="match status" value="1"/>
</dbReference>
<evidence type="ECO:0000313" key="8">
    <source>
        <dbReference type="Proteomes" id="UP000182466"/>
    </source>
</evidence>
<evidence type="ECO:0000256" key="2">
    <source>
        <dbReference type="ARBA" id="ARBA00009023"/>
    </source>
</evidence>
<evidence type="ECO:0000256" key="5">
    <source>
        <dbReference type="ARBA" id="ARBA00022764"/>
    </source>
</evidence>
<dbReference type="GO" id="GO:0055085">
    <property type="term" value="P:transmembrane transport"/>
    <property type="evidence" value="ECO:0007669"/>
    <property type="project" value="InterPro"/>
</dbReference>
<evidence type="ECO:0000256" key="1">
    <source>
        <dbReference type="ARBA" id="ARBA00004418"/>
    </source>
</evidence>
<dbReference type="PANTHER" id="PTHR33376:SF7">
    <property type="entry name" value="C4-DICARBOXYLATE-BINDING PROTEIN DCTB"/>
    <property type="match status" value="1"/>
</dbReference>
<organism evidence="7 8">
    <name type="scientific">Sedimentitalea nanhaiensis</name>
    <dbReference type="NCBI Taxonomy" id="999627"/>
    <lineage>
        <taxon>Bacteria</taxon>
        <taxon>Pseudomonadati</taxon>
        <taxon>Pseudomonadota</taxon>
        <taxon>Alphaproteobacteria</taxon>
        <taxon>Rhodobacterales</taxon>
        <taxon>Paracoccaceae</taxon>
        <taxon>Sedimentitalea</taxon>
    </lineage>
</organism>
<dbReference type="RefSeq" id="WP_027262396.1">
    <property type="nucleotide sequence ID" value="NZ_FPAW01000003.1"/>
</dbReference>
<reference evidence="7 8" key="1">
    <citation type="submission" date="2016-10" db="EMBL/GenBank/DDBJ databases">
        <authorList>
            <person name="de Groot N.N."/>
        </authorList>
    </citation>
    <scope>NUCLEOTIDE SEQUENCE [LARGE SCALE GENOMIC DNA]</scope>
    <source>
        <strain evidence="7 8">CGMCC 1.10959</strain>
    </source>
</reference>
<keyword evidence="8" id="KW-1185">Reference proteome</keyword>
<dbReference type="PIRSF" id="PIRSF006470">
    <property type="entry name" value="DctB"/>
    <property type="match status" value="1"/>
</dbReference>
<name>A0A1I6YUP5_9RHOB</name>
<dbReference type="GO" id="GO:0030288">
    <property type="term" value="C:outer membrane-bounded periplasmic space"/>
    <property type="evidence" value="ECO:0007669"/>
    <property type="project" value="InterPro"/>
</dbReference>
<keyword evidence="3" id="KW-0813">Transport</keyword>
<keyword evidence="4 6" id="KW-0732">Signal</keyword>
<dbReference type="AlphaFoldDB" id="A0A1I6YUP5"/>
<evidence type="ECO:0000256" key="3">
    <source>
        <dbReference type="ARBA" id="ARBA00022448"/>
    </source>
</evidence>
<comment type="similarity">
    <text evidence="2">Belongs to the bacterial solute-binding protein 7 family.</text>
</comment>
<dbReference type="eggNOG" id="COG1638">
    <property type="taxonomic scope" value="Bacteria"/>
</dbReference>
<dbReference type="EMBL" id="FPAW01000003">
    <property type="protein sequence ID" value="SFT54245.1"/>
    <property type="molecule type" value="Genomic_DNA"/>
</dbReference>
<dbReference type="Proteomes" id="UP000182466">
    <property type="component" value="Unassembled WGS sequence"/>
</dbReference>
<evidence type="ECO:0000313" key="7">
    <source>
        <dbReference type="EMBL" id="SFT54245.1"/>
    </source>
</evidence>